<keyword evidence="4" id="KW-0997">Cell inner membrane</keyword>
<dbReference type="InterPro" id="IPR027417">
    <property type="entry name" value="P-loop_NTPase"/>
</dbReference>
<evidence type="ECO:0000256" key="4">
    <source>
        <dbReference type="ARBA" id="ARBA00022519"/>
    </source>
</evidence>
<name>A0A2N7W243_9BURK</name>
<gene>
    <name evidence="8" type="ORF">C0Z19_15795</name>
</gene>
<keyword evidence="6 8" id="KW-0067">ATP-binding</keyword>
<evidence type="ECO:0000256" key="6">
    <source>
        <dbReference type="ARBA" id="ARBA00022840"/>
    </source>
</evidence>
<dbReference type="AlphaFoldDB" id="A0A2N7W243"/>
<dbReference type="Gene3D" id="3.40.50.300">
    <property type="entry name" value="P-loop containing nucleotide triphosphate hydrolases"/>
    <property type="match status" value="1"/>
</dbReference>
<sequence>MKTVVSAEDTAVWSDATPLLSVRDLKVHFRVARRNGPFAIDRPRALLRAVDGLSFDVRPGEVIGLVGESGCGKSTLARAIVGLAPITSGSVCWRGHETVAGVHRASRQMQRLRREAQVVFQDPLASLDPRMTIERIVAEPIVTHRPQMTRAEVRARVRTMLERVGLNDHHLSRYPHEFSGGQCQRIGIARALVAEPKLVICDEPVSALDVTIQAQIVNLLRDLQRELSLSMLFVSHDLAVVQAMSTRVLVMYLGRVMEAGDCPSIFDAPVHPYTRALLSAVPFPDPAIERSRARVLLAGDLPSPIDPPSGCVFRTRCPSALQECARTPPELEARHEGRSFVACIRAGDPPVPGV</sequence>
<keyword evidence="9" id="KW-1185">Reference proteome</keyword>
<evidence type="ECO:0000256" key="3">
    <source>
        <dbReference type="ARBA" id="ARBA00022475"/>
    </source>
</evidence>
<evidence type="ECO:0000256" key="1">
    <source>
        <dbReference type="ARBA" id="ARBA00005417"/>
    </source>
</evidence>
<dbReference type="GO" id="GO:0055085">
    <property type="term" value="P:transmembrane transport"/>
    <property type="evidence" value="ECO:0007669"/>
    <property type="project" value="UniProtKB-ARBA"/>
</dbReference>
<organism evidence="8 9">
    <name type="scientific">Trinickia soli</name>
    <dbReference type="NCBI Taxonomy" id="380675"/>
    <lineage>
        <taxon>Bacteria</taxon>
        <taxon>Pseudomonadati</taxon>
        <taxon>Pseudomonadota</taxon>
        <taxon>Betaproteobacteria</taxon>
        <taxon>Burkholderiales</taxon>
        <taxon>Burkholderiaceae</taxon>
        <taxon>Trinickia</taxon>
    </lineage>
</organism>
<dbReference type="Pfam" id="PF08352">
    <property type="entry name" value="oligo_HPY"/>
    <property type="match status" value="1"/>
</dbReference>
<dbReference type="NCBIfam" id="TIGR01727">
    <property type="entry name" value="oligo_HPY"/>
    <property type="match status" value="1"/>
</dbReference>
<dbReference type="Proteomes" id="UP000235347">
    <property type="component" value="Unassembled WGS sequence"/>
</dbReference>
<evidence type="ECO:0000259" key="7">
    <source>
        <dbReference type="PROSITE" id="PS50893"/>
    </source>
</evidence>
<evidence type="ECO:0000256" key="5">
    <source>
        <dbReference type="ARBA" id="ARBA00022741"/>
    </source>
</evidence>
<reference evidence="8 9" key="1">
    <citation type="submission" date="2018-01" db="EMBL/GenBank/DDBJ databases">
        <title>Whole genome analyses suggest that Burkholderia sensu lato contains two further novel genera in the rhizoxinica-symbiotica group Mycetohabitans gen. nov., and Trinickia gen. nov.: implications for the evolution of diazotrophy and nodulation in the Burkholderiaceae.</title>
        <authorList>
            <person name="Estrada-de los Santos P."/>
            <person name="Palmer M."/>
            <person name="Chavez-Ramirez B."/>
            <person name="Beukes C."/>
            <person name="Steenkamp E.T."/>
            <person name="Hirsch A.M."/>
            <person name="Manyaka P."/>
            <person name="Maluk M."/>
            <person name="Lafos M."/>
            <person name="Crook M."/>
            <person name="Gross E."/>
            <person name="Simon M.F."/>
            <person name="Bueno dos Reis Junior F."/>
            <person name="Poole P.S."/>
            <person name="Venter S.N."/>
            <person name="James E.K."/>
        </authorList>
    </citation>
    <scope>NUCLEOTIDE SEQUENCE [LARGE SCALE GENOMIC DNA]</scope>
    <source>
        <strain evidence="8 9">GP25-8</strain>
    </source>
</reference>
<dbReference type="RefSeq" id="WP_102610763.1">
    <property type="nucleotide sequence ID" value="NZ_CADIKD010000015.1"/>
</dbReference>
<dbReference type="InterPro" id="IPR017871">
    <property type="entry name" value="ABC_transporter-like_CS"/>
</dbReference>
<dbReference type="PROSITE" id="PS00211">
    <property type="entry name" value="ABC_TRANSPORTER_1"/>
    <property type="match status" value="1"/>
</dbReference>
<dbReference type="Pfam" id="PF00005">
    <property type="entry name" value="ABC_tran"/>
    <property type="match status" value="1"/>
</dbReference>
<dbReference type="SMART" id="SM00382">
    <property type="entry name" value="AAA"/>
    <property type="match status" value="1"/>
</dbReference>
<dbReference type="InterPro" id="IPR003439">
    <property type="entry name" value="ABC_transporter-like_ATP-bd"/>
</dbReference>
<feature type="domain" description="ABC transporter" evidence="7">
    <location>
        <begin position="22"/>
        <end position="278"/>
    </location>
</feature>
<evidence type="ECO:0000313" key="9">
    <source>
        <dbReference type="Proteomes" id="UP000235347"/>
    </source>
</evidence>
<dbReference type="InterPro" id="IPR003593">
    <property type="entry name" value="AAA+_ATPase"/>
</dbReference>
<dbReference type="EMBL" id="PNYB01000012">
    <property type="protein sequence ID" value="PMS23461.1"/>
    <property type="molecule type" value="Genomic_DNA"/>
</dbReference>
<comment type="similarity">
    <text evidence="1">Belongs to the ABC transporter superfamily.</text>
</comment>
<accession>A0A2N7W243</accession>
<dbReference type="InterPro" id="IPR050319">
    <property type="entry name" value="ABC_transp_ATP-bind"/>
</dbReference>
<keyword evidence="2" id="KW-0813">Transport</keyword>
<dbReference type="GO" id="GO:0005524">
    <property type="term" value="F:ATP binding"/>
    <property type="evidence" value="ECO:0007669"/>
    <property type="project" value="UniProtKB-KW"/>
</dbReference>
<keyword evidence="4" id="KW-0472">Membrane</keyword>
<protein>
    <submittedName>
        <fullName evidence="8">Peptide ABC transporter ATP-binding protein</fullName>
    </submittedName>
</protein>
<dbReference type="GO" id="GO:0016887">
    <property type="term" value="F:ATP hydrolysis activity"/>
    <property type="evidence" value="ECO:0007669"/>
    <property type="project" value="InterPro"/>
</dbReference>
<evidence type="ECO:0000313" key="8">
    <source>
        <dbReference type="EMBL" id="PMS23461.1"/>
    </source>
</evidence>
<dbReference type="GO" id="GO:0015833">
    <property type="term" value="P:peptide transport"/>
    <property type="evidence" value="ECO:0007669"/>
    <property type="project" value="InterPro"/>
</dbReference>
<dbReference type="InterPro" id="IPR013563">
    <property type="entry name" value="Oligopep_ABC_C"/>
</dbReference>
<proteinExistence type="inferred from homology"/>
<dbReference type="FunFam" id="3.40.50.300:FF:000016">
    <property type="entry name" value="Oligopeptide ABC transporter ATP-binding component"/>
    <property type="match status" value="1"/>
</dbReference>
<keyword evidence="3" id="KW-1003">Cell membrane</keyword>
<evidence type="ECO:0000256" key="2">
    <source>
        <dbReference type="ARBA" id="ARBA00022448"/>
    </source>
</evidence>
<dbReference type="PANTHER" id="PTHR43776:SF7">
    <property type="entry name" value="D,D-DIPEPTIDE TRANSPORT ATP-BINDING PROTEIN DDPF-RELATED"/>
    <property type="match status" value="1"/>
</dbReference>
<dbReference type="PANTHER" id="PTHR43776">
    <property type="entry name" value="TRANSPORT ATP-BINDING PROTEIN"/>
    <property type="match status" value="1"/>
</dbReference>
<comment type="caution">
    <text evidence="8">The sequence shown here is derived from an EMBL/GenBank/DDBJ whole genome shotgun (WGS) entry which is preliminary data.</text>
</comment>
<dbReference type="PROSITE" id="PS50893">
    <property type="entry name" value="ABC_TRANSPORTER_2"/>
    <property type="match status" value="1"/>
</dbReference>
<dbReference type="CDD" id="cd03257">
    <property type="entry name" value="ABC_NikE_OppD_transporters"/>
    <property type="match status" value="1"/>
</dbReference>
<dbReference type="SUPFAM" id="SSF52540">
    <property type="entry name" value="P-loop containing nucleoside triphosphate hydrolases"/>
    <property type="match status" value="1"/>
</dbReference>
<keyword evidence="5" id="KW-0547">Nucleotide-binding</keyword>